<dbReference type="Gene3D" id="3.30.559.10">
    <property type="entry name" value="Chloramphenicol acetyltransferase-like domain"/>
    <property type="match status" value="2"/>
</dbReference>
<reference evidence="4" key="1">
    <citation type="journal article" date="2024" name="IScience">
        <title>Strigolactones Initiate the Formation of Haustorium-like Structures in Castilleja.</title>
        <authorList>
            <person name="Buerger M."/>
            <person name="Peterson D."/>
            <person name="Chory J."/>
        </authorList>
    </citation>
    <scope>NUCLEOTIDE SEQUENCE [LARGE SCALE GENOMIC DNA]</scope>
</reference>
<proteinExistence type="predicted"/>
<gene>
    <name evidence="3" type="ORF">CASFOL_040894</name>
</gene>
<dbReference type="GO" id="GO:0016747">
    <property type="term" value="F:acyltransferase activity, transferring groups other than amino-acyl groups"/>
    <property type="evidence" value="ECO:0007669"/>
    <property type="project" value="UniProtKB-ARBA"/>
</dbReference>
<accession>A0ABD3BCW5</accession>
<sequence length="458" mass="51191">MTYLIESCRVAPPPGRVADRSLPLTFFDIVWLHFHPIRRLFFYELPCSKPYFTDTLVPKLKHSLSQTLEHYFPLAGNLLYPLDTDKKPIIRYVSGDSVPLTIFESNDDFDVLVGNQARDADVFYGYIPQPPPIITDDESSNHKLEVFAIQITFFPGRGICIGLANHHVVGDASSILGFIRAWASTCKLGGDDDDKSLPVFDRDLLKDPLGLSSIYWNGNKNIPLKLSSFPLPTKRVRATYVLDQSDIKKLKDSVIAKFPDFVHPSSFVMAAAYVWSCLVKSLMAYEEGEDKIEVDDDEMEYFLFAADGRARIDPSLPENYFGNCLFPGLVNVRHEELVGDNGFFVAAKTIGEEIRNNVNNKEKVMNGLDENTMAKLGSLAQKRMFSVSGSARVDLYGGADFGWGKASKMETLSIDGERYSMSLCKERDCEGGLEVGLSLSKVKMDAFAALFADGKKRF</sequence>
<evidence type="ECO:0000256" key="2">
    <source>
        <dbReference type="ARBA" id="ARBA00023315"/>
    </source>
</evidence>
<dbReference type="InterPro" id="IPR023213">
    <property type="entry name" value="CAT-like_dom_sf"/>
</dbReference>
<evidence type="ECO:0000313" key="3">
    <source>
        <dbReference type="EMBL" id="KAL3615233.1"/>
    </source>
</evidence>
<dbReference type="EMBL" id="JAVIJP010000100">
    <property type="protein sequence ID" value="KAL3615233.1"/>
    <property type="molecule type" value="Genomic_DNA"/>
</dbReference>
<dbReference type="InterPro" id="IPR051504">
    <property type="entry name" value="Plant_metabolite_acyltrans"/>
</dbReference>
<evidence type="ECO:0000256" key="1">
    <source>
        <dbReference type="ARBA" id="ARBA00022679"/>
    </source>
</evidence>
<organism evidence="3 4">
    <name type="scientific">Castilleja foliolosa</name>
    <dbReference type="NCBI Taxonomy" id="1961234"/>
    <lineage>
        <taxon>Eukaryota</taxon>
        <taxon>Viridiplantae</taxon>
        <taxon>Streptophyta</taxon>
        <taxon>Embryophyta</taxon>
        <taxon>Tracheophyta</taxon>
        <taxon>Spermatophyta</taxon>
        <taxon>Magnoliopsida</taxon>
        <taxon>eudicotyledons</taxon>
        <taxon>Gunneridae</taxon>
        <taxon>Pentapetalae</taxon>
        <taxon>asterids</taxon>
        <taxon>lamiids</taxon>
        <taxon>Lamiales</taxon>
        <taxon>Orobanchaceae</taxon>
        <taxon>Pedicularideae</taxon>
        <taxon>Castillejinae</taxon>
        <taxon>Castilleja</taxon>
    </lineage>
</organism>
<keyword evidence="1" id="KW-0808">Transferase</keyword>
<keyword evidence="4" id="KW-1185">Reference proteome</keyword>
<comment type="caution">
    <text evidence="3">The sequence shown here is derived from an EMBL/GenBank/DDBJ whole genome shotgun (WGS) entry which is preliminary data.</text>
</comment>
<dbReference type="PANTHER" id="PTHR31625">
    <property type="match status" value="1"/>
</dbReference>
<dbReference type="AlphaFoldDB" id="A0ABD3BCW5"/>
<evidence type="ECO:0000313" key="4">
    <source>
        <dbReference type="Proteomes" id="UP001632038"/>
    </source>
</evidence>
<protein>
    <submittedName>
        <fullName evidence="3">Uncharacterized protein</fullName>
    </submittedName>
</protein>
<keyword evidence="2" id="KW-0012">Acyltransferase</keyword>
<dbReference type="Proteomes" id="UP001632038">
    <property type="component" value="Unassembled WGS sequence"/>
</dbReference>
<dbReference type="Pfam" id="PF02458">
    <property type="entry name" value="Transferase"/>
    <property type="match status" value="1"/>
</dbReference>
<name>A0ABD3BCW5_9LAMI</name>